<dbReference type="RefSeq" id="WP_160753824.1">
    <property type="nucleotide sequence ID" value="NZ_WTYA01000009.1"/>
</dbReference>
<protein>
    <recommendedName>
        <fullName evidence="4">FAR-17a/AIG1-like protein</fullName>
    </recommendedName>
</protein>
<dbReference type="AlphaFoldDB" id="A0A845AK46"/>
<keyword evidence="1" id="KW-0812">Transmembrane</keyword>
<keyword evidence="1" id="KW-0472">Membrane</keyword>
<proteinExistence type="predicted"/>
<comment type="caution">
    <text evidence="2">The sequence shown here is derived from an EMBL/GenBank/DDBJ whole genome shotgun (WGS) entry which is preliminary data.</text>
</comment>
<evidence type="ECO:0000313" key="2">
    <source>
        <dbReference type="EMBL" id="MXP29523.1"/>
    </source>
</evidence>
<feature type="transmembrane region" description="Helical" evidence="1">
    <location>
        <begin position="109"/>
        <end position="129"/>
    </location>
</feature>
<evidence type="ECO:0008006" key="4">
    <source>
        <dbReference type="Google" id="ProtNLM"/>
    </source>
</evidence>
<dbReference type="EMBL" id="WTYA01000009">
    <property type="protein sequence ID" value="MXP29523.1"/>
    <property type="molecule type" value="Genomic_DNA"/>
</dbReference>
<dbReference type="Proteomes" id="UP000439780">
    <property type="component" value="Unassembled WGS sequence"/>
</dbReference>
<feature type="transmembrane region" description="Helical" evidence="1">
    <location>
        <begin position="136"/>
        <end position="156"/>
    </location>
</feature>
<organism evidence="2 3">
    <name type="scientific">Qipengyuania algicida</name>
    <dbReference type="NCBI Taxonomy" id="1836209"/>
    <lineage>
        <taxon>Bacteria</taxon>
        <taxon>Pseudomonadati</taxon>
        <taxon>Pseudomonadota</taxon>
        <taxon>Alphaproteobacteria</taxon>
        <taxon>Sphingomonadales</taxon>
        <taxon>Erythrobacteraceae</taxon>
        <taxon>Qipengyuania</taxon>
    </lineage>
</organism>
<evidence type="ECO:0000256" key="1">
    <source>
        <dbReference type="SAM" id="Phobius"/>
    </source>
</evidence>
<dbReference type="NCBIfam" id="NF038065">
    <property type="entry name" value="Pr6Pr"/>
    <property type="match status" value="1"/>
</dbReference>
<reference evidence="2 3" key="1">
    <citation type="submission" date="2019-12" db="EMBL/GenBank/DDBJ databases">
        <title>Genomic-based taxomic classification of the family Erythrobacteraceae.</title>
        <authorList>
            <person name="Xu L."/>
        </authorList>
    </citation>
    <scope>NUCLEOTIDE SEQUENCE [LARGE SCALE GENOMIC DNA]</scope>
    <source>
        <strain evidence="2 3">KEMB 9005-328</strain>
    </source>
</reference>
<name>A0A845AK46_9SPHN</name>
<feature type="transmembrane region" description="Helical" evidence="1">
    <location>
        <begin position="74"/>
        <end position="97"/>
    </location>
</feature>
<keyword evidence="1" id="KW-1133">Transmembrane helix</keyword>
<gene>
    <name evidence="2" type="ORF">GRI58_11905</name>
</gene>
<keyword evidence="3" id="KW-1185">Reference proteome</keyword>
<sequence length="204" mass="22005">MTTQSSRLARTSAGLIAFIATIALAVQVTVDTTRDGSVLLAAVNMLRFFTIWSNCAVAVILGLIAASRPVGARVLLALATAIAIVALVYHALLAALVHPQGINWWTDQTFHSLIPALTVVWWLGFSATGPGQFRNLPWVVIAPILYSIVILTAARWTDFYPYFFLNVDRFGWPAVILNMVGLGAGFVIMGALLLAARTGVRRLA</sequence>
<feature type="transmembrane region" description="Helical" evidence="1">
    <location>
        <begin position="176"/>
        <end position="196"/>
    </location>
</feature>
<feature type="transmembrane region" description="Helical" evidence="1">
    <location>
        <begin position="49"/>
        <end position="67"/>
    </location>
</feature>
<dbReference type="InterPro" id="IPR049713">
    <property type="entry name" value="Pr6Pr-like"/>
</dbReference>
<accession>A0A845AK46</accession>
<dbReference type="OrthoDB" id="9809977at2"/>
<evidence type="ECO:0000313" key="3">
    <source>
        <dbReference type="Proteomes" id="UP000439780"/>
    </source>
</evidence>